<evidence type="ECO:0000256" key="1">
    <source>
        <dbReference type="ARBA" id="ARBA00022490"/>
    </source>
</evidence>
<comment type="similarity">
    <text evidence="4">Belongs to the CsrA/RsmA family.</text>
</comment>
<evidence type="ECO:0000256" key="2">
    <source>
        <dbReference type="ARBA" id="ARBA00022845"/>
    </source>
</evidence>
<protein>
    <recommendedName>
        <fullName evidence="4">Translational regulator CsrA</fullName>
    </recommendedName>
</protein>
<comment type="caution">
    <text evidence="5">The sequence shown here is derived from an EMBL/GenBank/DDBJ whole genome shotgun (WGS) entry which is preliminary data.</text>
</comment>
<dbReference type="Gene3D" id="2.60.40.4380">
    <property type="entry name" value="Translational regulator CsrA"/>
    <property type="match status" value="1"/>
</dbReference>
<evidence type="ECO:0000256" key="4">
    <source>
        <dbReference type="HAMAP-Rule" id="MF_00167"/>
    </source>
</evidence>
<keyword evidence="4" id="KW-1005">Bacterial flagellum biogenesis</keyword>
<comment type="function">
    <text evidence="4">A translational regulator that binds mRNA to regulate translation initiation and/or mRNA stability. Usually binds in the 5'-UTR at or near the Shine-Dalgarno sequence preventing ribosome-binding, thus repressing translation. Its main target seems to be the major flagellin gene, while its function is anatagonized by FliW.</text>
</comment>
<reference evidence="5 6" key="1">
    <citation type="submission" date="2019-03" db="EMBL/GenBank/DDBJ databases">
        <title>Genomic features of bacteria from cold environments.</title>
        <authorList>
            <person name="Shen L."/>
        </authorList>
    </citation>
    <scope>NUCLEOTIDE SEQUENCE [LARGE SCALE GENOMIC DNA]</scope>
    <source>
        <strain evidence="6">T3246-1</strain>
    </source>
</reference>
<dbReference type="HAMAP" id="MF_00167">
    <property type="entry name" value="CsrA"/>
    <property type="match status" value="1"/>
</dbReference>
<keyword evidence="3 4" id="KW-0694">RNA-binding</keyword>
<accession>A0ABY2E8E3</accession>
<keyword evidence="4" id="KW-0678">Repressor</keyword>
<keyword evidence="6" id="KW-1185">Reference proteome</keyword>
<dbReference type="InterPro" id="IPR003751">
    <property type="entry name" value="CsrA"/>
</dbReference>
<dbReference type="PANTHER" id="PTHR34984:SF1">
    <property type="entry name" value="CARBON STORAGE REGULATOR"/>
    <property type="match status" value="1"/>
</dbReference>
<organism evidence="5 6">
    <name type="scientific">Occultella glacieicola</name>
    <dbReference type="NCBI Taxonomy" id="2518684"/>
    <lineage>
        <taxon>Bacteria</taxon>
        <taxon>Bacillati</taxon>
        <taxon>Actinomycetota</taxon>
        <taxon>Actinomycetes</taxon>
        <taxon>Micrococcales</taxon>
        <taxon>Ruaniaceae</taxon>
        <taxon>Occultella</taxon>
    </lineage>
</organism>
<evidence type="ECO:0000313" key="6">
    <source>
        <dbReference type="Proteomes" id="UP000504882"/>
    </source>
</evidence>
<dbReference type="NCBIfam" id="TIGR00202">
    <property type="entry name" value="csrA"/>
    <property type="match status" value="1"/>
</dbReference>
<gene>
    <name evidence="4 5" type="primary">csrA</name>
    <name evidence="5" type="ORF">EXU48_00080</name>
</gene>
<dbReference type="EMBL" id="SMNA01000001">
    <property type="protein sequence ID" value="TDE98656.1"/>
    <property type="molecule type" value="Genomic_DNA"/>
</dbReference>
<comment type="subcellular location">
    <subcellularLocation>
        <location evidence="4">Cytoplasm</location>
    </subcellularLocation>
</comment>
<dbReference type="RefSeq" id="WP_133105557.1">
    <property type="nucleotide sequence ID" value="NZ_SMNA01000001.1"/>
</dbReference>
<comment type="subunit">
    <text evidence="4">Homodimer; the beta-strands of each monomer intercalate to form a hydrophobic core, while the alpha-helices form wings that extend away from the core.</text>
</comment>
<sequence length="88" mass="9064">MLVLTRKAGEQIVIGNDITITLIEVRGGDVRIGIDAPRSVTVHRAEVVEAVSAANVAAAHASAADEDRIRALLAPPGAVGKPDTSDDV</sequence>
<dbReference type="SUPFAM" id="SSF117130">
    <property type="entry name" value="CsrA-like"/>
    <property type="match status" value="1"/>
</dbReference>
<dbReference type="Pfam" id="PF02599">
    <property type="entry name" value="CsrA"/>
    <property type="match status" value="1"/>
</dbReference>
<dbReference type="NCBIfam" id="NF002469">
    <property type="entry name" value="PRK01712.1"/>
    <property type="match status" value="1"/>
</dbReference>
<dbReference type="InterPro" id="IPR036107">
    <property type="entry name" value="CsrA_sf"/>
</dbReference>
<dbReference type="PANTHER" id="PTHR34984">
    <property type="entry name" value="CARBON STORAGE REGULATOR"/>
    <property type="match status" value="1"/>
</dbReference>
<proteinExistence type="inferred from homology"/>
<dbReference type="Proteomes" id="UP000504882">
    <property type="component" value="Unassembled WGS sequence"/>
</dbReference>
<evidence type="ECO:0000256" key="3">
    <source>
        <dbReference type="ARBA" id="ARBA00022884"/>
    </source>
</evidence>
<evidence type="ECO:0000313" key="5">
    <source>
        <dbReference type="EMBL" id="TDE98656.1"/>
    </source>
</evidence>
<keyword evidence="2 4" id="KW-0810">Translation regulation</keyword>
<keyword evidence="1 4" id="KW-0963">Cytoplasm</keyword>
<name>A0ABY2E8E3_9MICO</name>